<evidence type="ECO:0000256" key="3">
    <source>
        <dbReference type="ARBA" id="ARBA00017250"/>
    </source>
</evidence>
<evidence type="ECO:0000256" key="10">
    <source>
        <dbReference type="ARBA" id="ARBA00023163"/>
    </source>
</evidence>
<evidence type="ECO:0000256" key="4">
    <source>
        <dbReference type="ARBA" id="ARBA00022490"/>
    </source>
</evidence>
<dbReference type="GO" id="GO:0005507">
    <property type="term" value="F:copper ion binding"/>
    <property type="evidence" value="ECO:0007669"/>
    <property type="project" value="InterPro"/>
</dbReference>
<comment type="subcellular location">
    <subcellularLocation>
        <location evidence="1">Cytoplasm</location>
    </subcellularLocation>
</comment>
<evidence type="ECO:0000313" key="14">
    <source>
        <dbReference type="EMBL" id="SHO57981.1"/>
    </source>
</evidence>
<keyword evidence="15" id="KW-1185">Reference proteome</keyword>
<dbReference type="EMBL" id="FRFG01000051">
    <property type="protein sequence ID" value="SHO57981.1"/>
    <property type="molecule type" value="Genomic_DNA"/>
</dbReference>
<evidence type="ECO:0000256" key="9">
    <source>
        <dbReference type="ARBA" id="ARBA00023159"/>
    </source>
</evidence>
<dbReference type="Gene3D" id="1.10.1660.10">
    <property type="match status" value="1"/>
</dbReference>
<dbReference type="GO" id="GO:0045893">
    <property type="term" value="P:positive regulation of DNA-templated transcription"/>
    <property type="evidence" value="ECO:0007669"/>
    <property type="project" value="InterPro"/>
</dbReference>
<evidence type="ECO:0000256" key="6">
    <source>
        <dbReference type="ARBA" id="ARBA00023008"/>
    </source>
</evidence>
<dbReference type="RefSeq" id="WP_073585432.1">
    <property type="nucleotide sequence ID" value="NZ_AP024897.1"/>
</dbReference>
<accession>A0A1M7YZB2</accession>
<dbReference type="OrthoDB" id="9802039at2"/>
<keyword evidence="10" id="KW-0804">Transcription</keyword>
<evidence type="ECO:0000256" key="12">
    <source>
        <dbReference type="ARBA" id="ARBA00032335"/>
    </source>
</evidence>
<keyword evidence="5" id="KW-0479">Metal-binding</keyword>
<evidence type="ECO:0000256" key="7">
    <source>
        <dbReference type="ARBA" id="ARBA00023015"/>
    </source>
</evidence>
<keyword evidence="4" id="KW-0963">Cytoplasm</keyword>
<dbReference type="InterPro" id="IPR000551">
    <property type="entry name" value="MerR-type_HTH_dom"/>
</dbReference>
<keyword evidence="9" id="KW-0010">Activator</keyword>
<dbReference type="PROSITE" id="PS00552">
    <property type="entry name" value="HTH_MERR_1"/>
    <property type="match status" value="1"/>
</dbReference>
<keyword evidence="8" id="KW-0238">DNA-binding</keyword>
<reference evidence="15" key="1">
    <citation type="submission" date="2016-12" db="EMBL/GenBank/DDBJ databases">
        <authorList>
            <person name="Rodrigo-Torres L."/>
            <person name="Arahal R.D."/>
            <person name="Lucena T."/>
        </authorList>
    </citation>
    <scope>NUCLEOTIDE SEQUENCE [LARGE SCALE GENOMIC DNA]</scope>
</reference>
<dbReference type="Proteomes" id="UP000184600">
    <property type="component" value="Unassembled WGS sequence"/>
</dbReference>
<gene>
    <name evidence="14" type="primary">cueR</name>
    <name evidence="14" type="ORF">VQ7734_03751</name>
</gene>
<sequence>MNISDVAKLTGLTPKSIRLYEDKGMFAPPGRGHNGYRIYNQSHVDDLHLIARAKRAGFSLDECKLLLTFAHDPHRKSASVKDEARKKLVQVKDKIEELRLIQAHLEEWIAACPGDEHSRCPIIDELQGNDN</sequence>
<dbReference type="GO" id="GO:0003677">
    <property type="term" value="F:DNA binding"/>
    <property type="evidence" value="ECO:0007669"/>
    <property type="project" value="UniProtKB-KW"/>
</dbReference>
<dbReference type="STRING" id="1117707.VQ7734_03751"/>
<dbReference type="PROSITE" id="PS50937">
    <property type="entry name" value="HTH_MERR_2"/>
    <property type="match status" value="1"/>
</dbReference>
<evidence type="ECO:0000256" key="11">
    <source>
        <dbReference type="ARBA" id="ARBA00031472"/>
    </source>
</evidence>
<dbReference type="InterPro" id="IPR011789">
    <property type="entry name" value="CueR"/>
</dbReference>
<dbReference type="InterPro" id="IPR009061">
    <property type="entry name" value="DNA-bd_dom_put_sf"/>
</dbReference>
<organism evidence="14 15">
    <name type="scientific">Vibrio quintilis</name>
    <dbReference type="NCBI Taxonomy" id="1117707"/>
    <lineage>
        <taxon>Bacteria</taxon>
        <taxon>Pseudomonadati</taxon>
        <taxon>Pseudomonadota</taxon>
        <taxon>Gammaproteobacteria</taxon>
        <taxon>Vibrionales</taxon>
        <taxon>Vibrionaceae</taxon>
        <taxon>Vibrio</taxon>
    </lineage>
</organism>
<evidence type="ECO:0000313" key="15">
    <source>
        <dbReference type="Proteomes" id="UP000184600"/>
    </source>
</evidence>
<evidence type="ECO:0000256" key="1">
    <source>
        <dbReference type="ARBA" id="ARBA00004496"/>
    </source>
</evidence>
<dbReference type="SMART" id="SM00422">
    <property type="entry name" value="HTH_MERR"/>
    <property type="match status" value="1"/>
</dbReference>
<comment type="subunit">
    <text evidence="2">Homodimer.</text>
</comment>
<name>A0A1M7YZB2_9VIBR</name>
<evidence type="ECO:0000256" key="8">
    <source>
        <dbReference type="ARBA" id="ARBA00023125"/>
    </source>
</evidence>
<dbReference type="AlphaFoldDB" id="A0A1M7YZB2"/>
<dbReference type="InterPro" id="IPR047057">
    <property type="entry name" value="MerR_fam"/>
</dbReference>
<feature type="domain" description="HTH merR-type" evidence="13">
    <location>
        <begin position="1"/>
        <end position="69"/>
    </location>
</feature>
<dbReference type="PANTHER" id="PTHR30204">
    <property type="entry name" value="REDOX-CYCLING DRUG-SENSING TRANSCRIPTIONAL ACTIVATOR SOXR"/>
    <property type="match status" value="1"/>
</dbReference>
<dbReference type="PANTHER" id="PTHR30204:SF16">
    <property type="entry name" value="HTH-TYPE TRANSCRIPTIONAL REGULATOR CUER"/>
    <property type="match status" value="1"/>
</dbReference>
<dbReference type="Pfam" id="PF13411">
    <property type="entry name" value="MerR_1"/>
    <property type="match status" value="1"/>
</dbReference>
<evidence type="ECO:0000256" key="5">
    <source>
        <dbReference type="ARBA" id="ARBA00022723"/>
    </source>
</evidence>
<proteinExistence type="predicted"/>
<dbReference type="GO" id="GO:0005737">
    <property type="term" value="C:cytoplasm"/>
    <property type="evidence" value="ECO:0007669"/>
    <property type="project" value="UniProtKB-SubCell"/>
</dbReference>
<evidence type="ECO:0000259" key="13">
    <source>
        <dbReference type="PROSITE" id="PS50937"/>
    </source>
</evidence>
<dbReference type="PRINTS" id="PR00040">
    <property type="entry name" value="HTHMERR"/>
</dbReference>
<dbReference type="NCBIfam" id="TIGR02044">
    <property type="entry name" value="CueR"/>
    <property type="match status" value="1"/>
</dbReference>
<protein>
    <recommendedName>
        <fullName evidence="3">HTH-type transcriptional regulator CueR</fullName>
    </recommendedName>
    <alternativeName>
        <fullName evidence="12">Copper efflux regulator</fullName>
    </alternativeName>
    <alternativeName>
        <fullName evidence="11">Copper export regulator</fullName>
    </alternativeName>
</protein>
<dbReference type="GO" id="GO:0003700">
    <property type="term" value="F:DNA-binding transcription factor activity"/>
    <property type="evidence" value="ECO:0007669"/>
    <property type="project" value="InterPro"/>
</dbReference>
<dbReference type="SUPFAM" id="SSF46955">
    <property type="entry name" value="Putative DNA-binding domain"/>
    <property type="match status" value="1"/>
</dbReference>
<keyword evidence="6" id="KW-0186">Copper</keyword>
<evidence type="ECO:0000256" key="2">
    <source>
        <dbReference type="ARBA" id="ARBA00011738"/>
    </source>
</evidence>
<keyword evidence="7" id="KW-0805">Transcription regulation</keyword>